<dbReference type="InterPro" id="IPR013656">
    <property type="entry name" value="PAS_4"/>
</dbReference>
<feature type="domain" description="PAC" evidence="13">
    <location>
        <begin position="364"/>
        <end position="416"/>
    </location>
</feature>
<reference evidence="15" key="1">
    <citation type="submission" date="2020-10" db="EMBL/GenBank/DDBJ databases">
        <title>Connecting structure to function with the recovery of over 1000 high-quality activated sludge metagenome-assembled genomes encoding full-length rRNA genes using long-read sequencing.</title>
        <authorList>
            <person name="Singleton C.M."/>
            <person name="Petriglieri F."/>
            <person name="Kristensen J.M."/>
            <person name="Kirkegaard R.H."/>
            <person name="Michaelsen T.Y."/>
            <person name="Andersen M.H."/>
            <person name="Karst S.M."/>
            <person name="Dueholm M.S."/>
            <person name="Nielsen P.H."/>
            <person name="Albertsen M."/>
        </authorList>
    </citation>
    <scope>NUCLEOTIDE SEQUENCE</scope>
    <source>
        <strain evidence="15">Hirt_18-Q3-R61-65_BATAC.395</strain>
    </source>
</reference>
<dbReference type="PRINTS" id="PR00344">
    <property type="entry name" value="BCTRLSENSOR"/>
</dbReference>
<protein>
    <recommendedName>
        <fullName evidence="3">histidine kinase</fullName>
        <ecNumber evidence="3">2.7.13.3</ecNumber>
    </recommendedName>
</protein>
<dbReference type="Proteomes" id="UP000886689">
    <property type="component" value="Unassembled WGS sequence"/>
</dbReference>
<comment type="catalytic activity">
    <reaction evidence="1">
        <text>ATP + protein L-histidine = ADP + protein N-phospho-L-histidine.</text>
        <dbReference type="EC" id="2.7.13.3"/>
    </reaction>
</comment>
<evidence type="ECO:0000259" key="11">
    <source>
        <dbReference type="PROSITE" id="PS50109"/>
    </source>
</evidence>
<dbReference type="Pfam" id="PF03924">
    <property type="entry name" value="CHASE"/>
    <property type="match status" value="1"/>
</dbReference>
<dbReference type="InterPro" id="IPR036097">
    <property type="entry name" value="HisK_dim/P_sf"/>
</dbReference>
<dbReference type="PANTHER" id="PTHR43047">
    <property type="entry name" value="TWO-COMPONENT HISTIDINE PROTEIN KINASE"/>
    <property type="match status" value="1"/>
</dbReference>
<dbReference type="InterPro" id="IPR042240">
    <property type="entry name" value="CHASE_sf"/>
</dbReference>
<dbReference type="CDD" id="cd00130">
    <property type="entry name" value="PAS"/>
    <property type="match status" value="2"/>
</dbReference>
<dbReference type="SMART" id="SM01079">
    <property type="entry name" value="CHASE"/>
    <property type="match status" value="1"/>
</dbReference>
<dbReference type="SMART" id="SM00387">
    <property type="entry name" value="HATPase_c"/>
    <property type="match status" value="1"/>
</dbReference>
<dbReference type="SMART" id="SM00388">
    <property type="entry name" value="HisKA"/>
    <property type="match status" value="1"/>
</dbReference>
<dbReference type="Pfam" id="PF08448">
    <property type="entry name" value="PAS_4"/>
    <property type="match status" value="1"/>
</dbReference>
<keyword evidence="5" id="KW-0808">Transferase</keyword>
<keyword evidence="6" id="KW-0812">Transmembrane</keyword>
<dbReference type="InterPro" id="IPR000700">
    <property type="entry name" value="PAS-assoc_C"/>
</dbReference>
<sequence length="1088" mass="121023">MASARSFLHRKTYRQRTGAFFLNNCRSSAMCREFRPMAMPQPSPQANWPRMLPSAPESPRRKPFKVSPALNSGDSALPVTYLAPDNPQNLTAIGFNIYSEPRRAEAVDLARDHNDVALSRRIELIQEGTQAHRQPGLLMVLPVYRQGAPTTTVEERRKAFAGIVYAAYRMGDFMQSFSHANSGSLGLRIFDEDSFNSARNEQTFSLLYDSGNDADSEVIDTHEMEFGQRNWHLRFSPLGHSTRTHTPLLVLIAGFLVSLALGALSRTQTSYRERAESLAHDITVELRRSEERFKLASEGTNDGIWDRDLVSGTVWHSDRLKKILGFPPETETANVDFFLSRIAPDDRIELEAVLQQHLKDHLPYRIEYRFLKGDNSWAWFRSTGQGVWDSEGKAIRLVGAISDITDQRNSEYKLEHYRDFLATVLKFIPHPVFVKNNKREYIAVNAAFCRLIDRREEDIQGRIELGRTPLPEALAKRIRGMDEKVFAGAGEQTEELTLPLRSGLRTVIARKTLATSPDGLPILVGTLTDVTELREAERERVAADKQRETILDAATEVAIIATDVTGTIRLFNRGAEKMLGYSAEELVNLQTPAVLHLAKETEERGHYLSAELGRPIEGFDVFVTMAQLYGAESREWTYVRKDGSRLLVSLVVTAVRGEDGTVTGYLGIATDITERKQALAELERQRARMETIIEHIPGGVSLIDSELHFIAANQELKKVLDFPDSLFSSGPPSLFEVALFNARRGDYGPGDPRKLAMDVVERARHPSPHRFERTAANGQTIEVRGTPLPDGGFVTIYTDITERKAAEIELLRHRDHLQELVTERTADLMSAKEAAERASEAKSEFLANVSHELRTPMHSVLSFASLGEARAKAGEDEKLTHFFNRIHQSGERLLGLLNALLDLSKLEAGMMDLQLKEQDVLPIIRDAVLENESWAATRGINLAIQPGEALTVAPVDATRIGQVIRNLLSNAIKFSPEGSTVSIIISNTRLPCGRRASDPGETPVLQIEVRDQGPGVPDGELEKIFDKFVQSSKTKTGAGGTGLGLAICREIVQAHRGSIHAHNNPSGGTSLIIALPQDTHPSAREPRP</sequence>
<feature type="domain" description="Histidine kinase" evidence="11">
    <location>
        <begin position="848"/>
        <end position="1079"/>
    </location>
</feature>
<dbReference type="Gene3D" id="3.30.565.10">
    <property type="entry name" value="Histidine kinase-like ATPase, C-terminal domain"/>
    <property type="match status" value="1"/>
</dbReference>
<evidence type="ECO:0000256" key="10">
    <source>
        <dbReference type="SAM" id="MobiDB-lite"/>
    </source>
</evidence>
<evidence type="ECO:0000259" key="13">
    <source>
        <dbReference type="PROSITE" id="PS50113"/>
    </source>
</evidence>
<feature type="region of interest" description="Disordered" evidence="10">
    <location>
        <begin position="40"/>
        <end position="67"/>
    </location>
</feature>
<keyword evidence="9" id="KW-0472">Membrane</keyword>
<evidence type="ECO:0000256" key="7">
    <source>
        <dbReference type="ARBA" id="ARBA00022777"/>
    </source>
</evidence>
<dbReference type="InterPro" id="IPR035965">
    <property type="entry name" value="PAS-like_dom_sf"/>
</dbReference>
<feature type="domain" description="PAS" evidence="12">
    <location>
        <begin position="543"/>
        <end position="588"/>
    </location>
</feature>
<dbReference type="PROSITE" id="PS50839">
    <property type="entry name" value="CHASE"/>
    <property type="match status" value="1"/>
</dbReference>
<dbReference type="Pfam" id="PF13426">
    <property type="entry name" value="PAS_9"/>
    <property type="match status" value="1"/>
</dbReference>
<accession>A0A9D7K312</accession>
<evidence type="ECO:0000313" key="15">
    <source>
        <dbReference type="EMBL" id="MBK8523506.1"/>
    </source>
</evidence>
<dbReference type="EMBL" id="JADJUC010000003">
    <property type="protein sequence ID" value="MBK8523506.1"/>
    <property type="molecule type" value="Genomic_DNA"/>
</dbReference>
<dbReference type="Gene3D" id="1.10.287.130">
    <property type="match status" value="1"/>
</dbReference>
<evidence type="ECO:0000313" key="16">
    <source>
        <dbReference type="Proteomes" id="UP000886689"/>
    </source>
</evidence>
<feature type="domain" description="PAS" evidence="12">
    <location>
        <begin position="289"/>
        <end position="361"/>
    </location>
</feature>
<evidence type="ECO:0000256" key="4">
    <source>
        <dbReference type="ARBA" id="ARBA00022553"/>
    </source>
</evidence>
<feature type="region of interest" description="Disordered" evidence="10">
    <location>
        <begin position="1059"/>
        <end position="1088"/>
    </location>
</feature>
<evidence type="ECO:0000256" key="8">
    <source>
        <dbReference type="ARBA" id="ARBA00022989"/>
    </source>
</evidence>
<dbReference type="GO" id="GO:0000155">
    <property type="term" value="F:phosphorelay sensor kinase activity"/>
    <property type="evidence" value="ECO:0007669"/>
    <property type="project" value="InterPro"/>
</dbReference>
<evidence type="ECO:0000256" key="1">
    <source>
        <dbReference type="ARBA" id="ARBA00000085"/>
    </source>
</evidence>
<dbReference type="Gene3D" id="3.30.450.350">
    <property type="entry name" value="CHASE domain"/>
    <property type="match status" value="1"/>
</dbReference>
<dbReference type="InterPro" id="IPR013655">
    <property type="entry name" value="PAS_fold_3"/>
</dbReference>
<evidence type="ECO:0000256" key="9">
    <source>
        <dbReference type="ARBA" id="ARBA00023136"/>
    </source>
</evidence>
<dbReference type="SUPFAM" id="SSF55874">
    <property type="entry name" value="ATPase domain of HSP90 chaperone/DNA topoisomerase II/histidine kinase"/>
    <property type="match status" value="1"/>
</dbReference>
<dbReference type="PANTHER" id="PTHR43047:SF72">
    <property type="entry name" value="OSMOSENSING HISTIDINE PROTEIN KINASE SLN1"/>
    <property type="match status" value="1"/>
</dbReference>
<dbReference type="Pfam" id="PF12860">
    <property type="entry name" value="PAS_7"/>
    <property type="match status" value="1"/>
</dbReference>
<evidence type="ECO:0000256" key="5">
    <source>
        <dbReference type="ARBA" id="ARBA00022679"/>
    </source>
</evidence>
<proteinExistence type="predicted"/>
<evidence type="ECO:0000259" key="12">
    <source>
        <dbReference type="PROSITE" id="PS50112"/>
    </source>
</evidence>
<dbReference type="InterPro" id="IPR003661">
    <property type="entry name" value="HisK_dim/P_dom"/>
</dbReference>
<dbReference type="EC" id="2.7.13.3" evidence="3"/>
<dbReference type="InterPro" id="IPR006189">
    <property type="entry name" value="CHASE_dom"/>
</dbReference>
<dbReference type="Pfam" id="PF00512">
    <property type="entry name" value="HisKA"/>
    <property type="match status" value="1"/>
</dbReference>
<keyword evidence="8" id="KW-1133">Transmembrane helix</keyword>
<comment type="subcellular location">
    <subcellularLocation>
        <location evidence="2">Membrane</location>
    </subcellularLocation>
</comment>
<evidence type="ECO:0000259" key="14">
    <source>
        <dbReference type="PROSITE" id="PS50839"/>
    </source>
</evidence>
<dbReference type="InterPro" id="IPR005467">
    <property type="entry name" value="His_kinase_dom"/>
</dbReference>
<dbReference type="Pfam" id="PF08447">
    <property type="entry name" value="PAS_3"/>
    <property type="match status" value="1"/>
</dbReference>
<dbReference type="SUPFAM" id="SSF55785">
    <property type="entry name" value="PYP-like sensor domain (PAS domain)"/>
    <property type="match status" value="4"/>
</dbReference>
<dbReference type="InterPro" id="IPR036890">
    <property type="entry name" value="HATPase_C_sf"/>
</dbReference>
<dbReference type="NCBIfam" id="TIGR00229">
    <property type="entry name" value="sensory_box"/>
    <property type="match status" value="2"/>
</dbReference>
<keyword evidence="4" id="KW-0597">Phosphoprotein</keyword>
<dbReference type="SUPFAM" id="SSF47384">
    <property type="entry name" value="Homodimeric domain of signal transducing histidine kinase"/>
    <property type="match status" value="1"/>
</dbReference>
<dbReference type="GO" id="GO:0009927">
    <property type="term" value="F:histidine phosphotransfer kinase activity"/>
    <property type="evidence" value="ECO:0007669"/>
    <property type="project" value="TreeGrafter"/>
</dbReference>
<dbReference type="InterPro" id="IPR000014">
    <property type="entry name" value="PAS"/>
</dbReference>
<evidence type="ECO:0000256" key="6">
    <source>
        <dbReference type="ARBA" id="ARBA00022692"/>
    </source>
</evidence>
<dbReference type="AlphaFoldDB" id="A0A9D7K312"/>
<feature type="domain" description="PAC" evidence="13">
    <location>
        <begin position="632"/>
        <end position="684"/>
    </location>
</feature>
<dbReference type="PROSITE" id="PS50109">
    <property type="entry name" value="HIS_KIN"/>
    <property type="match status" value="1"/>
</dbReference>
<dbReference type="PROSITE" id="PS50112">
    <property type="entry name" value="PAS"/>
    <property type="match status" value="2"/>
</dbReference>
<dbReference type="Pfam" id="PF02518">
    <property type="entry name" value="HATPase_c"/>
    <property type="match status" value="1"/>
</dbReference>
<dbReference type="SMART" id="SM00091">
    <property type="entry name" value="PAS"/>
    <property type="match status" value="4"/>
</dbReference>
<keyword evidence="7" id="KW-0418">Kinase</keyword>
<evidence type="ECO:0000256" key="3">
    <source>
        <dbReference type="ARBA" id="ARBA00012438"/>
    </source>
</evidence>
<gene>
    <name evidence="15" type="ORF">IPL58_04880</name>
</gene>
<organism evidence="15 16">
    <name type="scientific">Candidatus Proximibacter danicus</name>
    <dbReference type="NCBI Taxonomy" id="2954365"/>
    <lineage>
        <taxon>Bacteria</taxon>
        <taxon>Pseudomonadati</taxon>
        <taxon>Pseudomonadota</taxon>
        <taxon>Betaproteobacteria</taxon>
        <taxon>Candidatus Proximibacter</taxon>
    </lineage>
</organism>
<dbReference type="CDD" id="cd00082">
    <property type="entry name" value="HisKA"/>
    <property type="match status" value="1"/>
</dbReference>
<feature type="domain" description="CHASE" evidence="14">
    <location>
        <begin position="78"/>
        <end position="234"/>
    </location>
</feature>
<dbReference type="InterPro" id="IPR003594">
    <property type="entry name" value="HATPase_dom"/>
</dbReference>
<name>A0A9D7K312_9PROT</name>
<dbReference type="SMART" id="SM00086">
    <property type="entry name" value="PAC"/>
    <property type="match status" value="2"/>
</dbReference>
<dbReference type="PROSITE" id="PS50113">
    <property type="entry name" value="PAC"/>
    <property type="match status" value="2"/>
</dbReference>
<dbReference type="InterPro" id="IPR004358">
    <property type="entry name" value="Sig_transdc_His_kin-like_C"/>
</dbReference>
<dbReference type="GO" id="GO:0005886">
    <property type="term" value="C:plasma membrane"/>
    <property type="evidence" value="ECO:0007669"/>
    <property type="project" value="TreeGrafter"/>
</dbReference>
<comment type="caution">
    <text evidence="15">The sequence shown here is derived from an EMBL/GenBank/DDBJ whole genome shotgun (WGS) entry which is preliminary data.</text>
</comment>
<dbReference type="Gene3D" id="3.30.450.20">
    <property type="entry name" value="PAS domain"/>
    <property type="match status" value="4"/>
</dbReference>
<evidence type="ECO:0000256" key="2">
    <source>
        <dbReference type="ARBA" id="ARBA00004370"/>
    </source>
</evidence>
<dbReference type="InterPro" id="IPR001610">
    <property type="entry name" value="PAC"/>
</dbReference>